<dbReference type="PANTHER" id="PTHR16017">
    <property type="entry name" value="GASTRULATION DEFECTIVE PROTEIN 1-RELATED"/>
    <property type="match status" value="1"/>
</dbReference>
<evidence type="ECO:0000313" key="5">
    <source>
        <dbReference type="EMBL" id="OUS46922.1"/>
    </source>
</evidence>
<feature type="region of interest" description="Disordered" evidence="4">
    <location>
        <begin position="595"/>
        <end position="628"/>
    </location>
</feature>
<evidence type="ECO:0000256" key="4">
    <source>
        <dbReference type="SAM" id="MobiDB-lite"/>
    </source>
</evidence>
<dbReference type="InterPro" id="IPR015943">
    <property type="entry name" value="WD40/YVTN_repeat-like_dom_sf"/>
</dbReference>
<dbReference type="InterPro" id="IPR019775">
    <property type="entry name" value="WD40_repeat_CS"/>
</dbReference>
<dbReference type="AlphaFoldDB" id="A0A1Y5IIK6"/>
<reference evidence="5" key="1">
    <citation type="submission" date="2017-04" db="EMBL/GenBank/DDBJ databases">
        <title>Population genomics of picophytoplankton unveils novel chromosome hypervariability.</title>
        <authorList>
            <consortium name="DOE Joint Genome Institute"/>
            <person name="Blanc-Mathieu R."/>
            <person name="Krasovec M."/>
            <person name="Hebrard M."/>
            <person name="Yau S."/>
            <person name="Desgranges E."/>
            <person name="Martin J."/>
            <person name="Schackwitz W."/>
            <person name="Kuo A."/>
            <person name="Salin G."/>
            <person name="Donnadieu C."/>
            <person name="Desdevises Y."/>
            <person name="Sanchez-Ferandin S."/>
            <person name="Moreau H."/>
            <person name="Rivals E."/>
            <person name="Grigoriev I.V."/>
            <person name="Grimsley N."/>
            <person name="Eyre-Walker A."/>
            <person name="Piganeau G."/>
        </authorList>
    </citation>
    <scope>NUCLEOTIDE SEQUENCE [LARGE SCALE GENOMIC DNA]</scope>
    <source>
        <strain evidence="5">RCC 1115</strain>
    </source>
</reference>
<evidence type="ECO:0000256" key="3">
    <source>
        <dbReference type="PROSITE-ProRule" id="PRU00221"/>
    </source>
</evidence>
<sequence>MALARERAMRKAAGGDARMLDLLKKRERLERASATMAVADEESDARRAFPMEFGKGGGVSAWTTSEGGEEWERAAAREAAARGDRATPTTTARESEKAASSEEEESEDEYDEEDAIPDTSEAVMGGYNKPATCVGIDRSGTRMACGSSDGVVRLYDFAGMKNDFQPFRTITVREGYPMHAIDWSPTGDMFVAASGNWQPTVHSHDGTELGEFDKGDMYIRDLRNTKGHCAAATDAKWNPIDKSTVCTAGEDGSMRLWDINYLGDPRGSQKAVLKPQQIKPGRVHVTSCAYSHDGDLIAGGINDGSIQIFSSKGTQYKSASIGLVLPPSQQCKLDNHWSFNARPSHLFRKAHPVDEEVTSMSFSRDGRTLVSRCGDGTLNVWDMRNLNQPLKRFGNLPTNHSETNVAWSPNDVYFFTGVDAERDGESAGLCFFSREKLEMVRRVSTPRNCIAATWHPRLNQVFIGCGDAKGGEVRVLYDAKKSMEGVVKAVGKVAKKKVSDFARIDVQEISYTPNALPAFQEPMPGKRKLDATDIARKALRKNPGKAAVSMDKSGILSGGTGSSLLTQHLMKNNEELGEKNWMTMDAREAILRHAEEAAKNPKYTKQAYEKTQPKPMFREEEDEKRDSD</sequence>
<proteinExistence type="predicted"/>
<keyword evidence="2" id="KW-0677">Repeat</keyword>
<dbReference type="GO" id="GO:0005634">
    <property type="term" value="C:nucleus"/>
    <property type="evidence" value="ECO:0007669"/>
    <property type="project" value="TreeGrafter"/>
</dbReference>
<dbReference type="InterPro" id="IPR001680">
    <property type="entry name" value="WD40_rpt"/>
</dbReference>
<dbReference type="PROSITE" id="PS50294">
    <property type="entry name" value="WD_REPEATS_REGION"/>
    <property type="match status" value="2"/>
</dbReference>
<dbReference type="PANTHER" id="PTHR16017:SF0">
    <property type="entry name" value="WD REPEAT-CONTAINING PROTEIN 70"/>
    <property type="match status" value="1"/>
</dbReference>
<dbReference type="eggNOG" id="KOG0772">
    <property type="taxonomic scope" value="Eukaryota"/>
</dbReference>
<organism evidence="5">
    <name type="scientific">Ostreococcus tauri</name>
    <name type="common">Marine green alga</name>
    <dbReference type="NCBI Taxonomy" id="70448"/>
    <lineage>
        <taxon>Eukaryota</taxon>
        <taxon>Viridiplantae</taxon>
        <taxon>Chlorophyta</taxon>
        <taxon>Mamiellophyceae</taxon>
        <taxon>Mamiellales</taxon>
        <taxon>Bathycoccaceae</taxon>
        <taxon>Ostreococcus</taxon>
    </lineage>
</organism>
<keyword evidence="1 3" id="KW-0853">WD repeat</keyword>
<dbReference type="Pfam" id="PF00400">
    <property type="entry name" value="WD40"/>
    <property type="match status" value="4"/>
</dbReference>
<protein>
    <submittedName>
        <fullName evidence="5">Putative WD domain-containing protein</fullName>
    </submittedName>
</protein>
<feature type="compositionally biased region" description="Acidic residues" evidence="4">
    <location>
        <begin position="101"/>
        <end position="116"/>
    </location>
</feature>
<dbReference type="PROSITE" id="PS50082">
    <property type="entry name" value="WD_REPEATS_2"/>
    <property type="match status" value="2"/>
</dbReference>
<dbReference type="InterPro" id="IPR051858">
    <property type="entry name" value="WD_repeat_GAD-1"/>
</dbReference>
<feature type="repeat" description="WD" evidence="3">
    <location>
        <begin position="225"/>
        <end position="260"/>
    </location>
</feature>
<name>A0A1Y5IIK6_OSTTA</name>
<feature type="compositionally biased region" description="Basic and acidic residues" evidence="4">
    <location>
        <begin position="607"/>
        <end position="628"/>
    </location>
</feature>
<dbReference type="Gene3D" id="2.130.10.10">
    <property type="entry name" value="YVTN repeat-like/Quinoprotein amine dehydrogenase"/>
    <property type="match status" value="2"/>
</dbReference>
<evidence type="ECO:0000256" key="1">
    <source>
        <dbReference type="ARBA" id="ARBA00022574"/>
    </source>
</evidence>
<dbReference type="SUPFAM" id="SSF50978">
    <property type="entry name" value="WD40 repeat-like"/>
    <property type="match status" value="1"/>
</dbReference>
<accession>A0A1Y5IIK6</accession>
<dbReference type="EMBL" id="KZ155780">
    <property type="protein sequence ID" value="OUS46922.1"/>
    <property type="molecule type" value="Genomic_DNA"/>
</dbReference>
<dbReference type="SMART" id="SM00320">
    <property type="entry name" value="WD40"/>
    <property type="match status" value="5"/>
</dbReference>
<feature type="compositionally biased region" description="Basic and acidic residues" evidence="4">
    <location>
        <begin position="70"/>
        <end position="85"/>
    </location>
</feature>
<dbReference type="Proteomes" id="UP000195557">
    <property type="component" value="Unassembled WGS sequence"/>
</dbReference>
<dbReference type="GO" id="GO:0035861">
    <property type="term" value="C:site of double-strand break"/>
    <property type="evidence" value="ECO:0007669"/>
    <property type="project" value="TreeGrafter"/>
</dbReference>
<feature type="repeat" description="WD" evidence="3">
    <location>
        <begin position="357"/>
        <end position="385"/>
    </location>
</feature>
<evidence type="ECO:0000256" key="2">
    <source>
        <dbReference type="ARBA" id="ARBA00022737"/>
    </source>
</evidence>
<dbReference type="InterPro" id="IPR036322">
    <property type="entry name" value="WD40_repeat_dom_sf"/>
</dbReference>
<dbReference type="PROSITE" id="PS00678">
    <property type="entry name" value="WD_REPEATS_1"/>
    <property type="match status" value="1"/>
</dbReference>
<feature type="region of interest" description="Disordered" evidence="4">
    <location>
        <begin position="50"/>
        <end position="124"/>
    </location>
</feature>
<gene>
    <name evidence="5" type="ORF">BE221DRAFT_73394</name>
</gene>